<evidence type="ECO:0000313" key="7">
    <source>
        <dbReference type="Proteomes" id="UP001500542"/>
    </source>
</evidence>
<keyword evidence="3" id="KW-0274">FAD</keyword>
<dbReference type="Gene3D" id="3.30.9.10">
    <property type="entry name" value="D-Amino Acid Oxidase, subunit A, domain 2"/>
    <property type="match status" value="1"/>
</dbReference>
<evidence type="ECO:0000256" key="2">
    <source>
        <dbReference type="ARBA" id="ARBA00022630"/>
    </source>
</evidence>
<dbReference type="Pfam" id="PF01266">
    <property type="entry name" value="DAO"/>
    <property type="match status" value="1"/>
</dbReference>
<sequence length="358" mass="38098">MQTYDVVVIGAGAMGSAAARALAVAGREVLVLEQYELGHDRGGSHGGTRLFRLAIDDEGELLRAARSRELWHELESATGVQMLDLVGGVDHGMSEAQVSESASLLGRHGVEHEVLTAEAAGERWPGMRFDGSVLYQPGSGRALAAQALGAIRESAVALGVEFRGGCAAHVVRVVGDGVEVETEAGVVRAGQVVVTAGAWTDRLLAGVLEVPAIAVSQEQPRFFAARDESAEWPVFVHRREETPAYGVFEEGRGVKVGLHATGPVISLDQRDFQVEPTRDAALVEYVREWFPGVDVARSEAISCLYDNTVRGDFVIDRRGPISVAAGFHGEGFKFVPLVARYLTDLVTGAGSVPAVFSL</sequence>
<dbReference type="Proteomes" id="UP001500542">
    <property type="component" value="Unassembled WGS sequence"/>
</dbReference>
<accession>A0ABN1PDS5</accession>
<name>A0ABN1PDS5_9ACTN</name>
<dbReference type="PANTHER" id="PTHR10961">
    <property type="entry name" value="PEROXISOMAL SARCOSINE OXIDASE"/>
    <property type="match status" value="1"/>
</dbReference>
<evidence type="ECO:0000259" key="5">
    <source>
        <dbReference type="Pfam" id="PF01266"/>
    </source>
</evidence>
<dbReference type="SUPFAM" id="SSF51905">
    <property type="entry name" value="FAD/NAD(P)-binding domain"/>
    <property type="match status" value="1"/>
</dbReference>
<dbReference type="SUPFAM" id="SSF54373">
    <property type="entry name" value="FAD-linked reductases, C-terminal domain"/>
    <property type="match status" value="1"/>
</dbReference>
<keyword evidence="7" id="KW-1185">Reference proteome</keyword>
<comment type="caution">
    <text evidence="6">The sequence shown here is derived from an EMBL/GenBank/DDBJ whole genome shotgun (WGS) entry which is preliminary data.</text>
</comment>
<evidence type="ECO:0000313" key="6">
    <source>
        <dbReference type="EMBL" id="GAA0926717.1"/>
    </source>
</evidence>
<dbReference type="InterPro" id="IPR006076">
    <property type="entry name" value="FAD-dep_OxRdtase"/>
</dbReference>
<proteinExistence type="predicted"/>
<feature type="domain" description="FAD dependent oxidoreductase" evidence="5">
    <location>
        <begin position="5"/>
        <end position="345"/>
    </location>
</feature>
<evidence type="ECO:0000256" key="4">
    <source>
        <dbReference type="ARBA" id="ARBA00023002"/>
    </source>
</evidence>
<protein>
    <recommendedName>
        <fullName evidence="5">FAD dependent oxidoreductase domain-containing protein</fullName>
    </recommendedName>
</protein>
<evidence type="ECO:0000256" key="1">
    <source>
        <dbReference type="ARBA" id="ARBA00001974"/>
    </source>
</evidence>
<dbReference type="Gene3D" id="3.50.50.60">
    <property type="entry name" value="FAD/NAD(P)-binding domain"/>
    <property type="match status" value="1"/>
</dbReference>
<keyword evidence="4" id="KW-0560">Oxidoreductase</keyword>
<dbReference type="EMBL" id="BAAAHK010000002">
    <property type="protein sequence ID" value="GAA0926717.1"/>
    <property type="molecule type" value="Genomic_DNA"/>
</dbReference>
<organism evidence="6 7">
    <name type="scientific">Kribbella koreensis</name>
    <dbReference type="NCBI Taxonomy" id="57909"/>
    <lineage>
        <taxon>Bacteria</taxon>
        <taxon>Bacillati</taxon>
        <taxon>Actinomycetota</taxon>
        <taxon>Actinomycetes</taxon>
        <taxon>Propionibacteriales</taxon>
        <taxon>Kribbellaceae</taxon>
        <taxon>Kribbella</taxon>
    </lineage>
</organism>
<gene>
    <name evidence="6" type="ORF">GCM10009554_07120</name>
</gene>
<dbReference type="RefSeq" id="WP_343964704.1">
    <property type="nucleotide sequence ID" value="NZ_BAAAHK010000002.1"/>
</dbReference>
<reference evidence="6 7" key="1">
    <citation type="journal article" date="2019" name="Int. J. Syst. Evol. Microbiol.">
        <title>The Global Catalogue of Microorganisms (GCM) 10K type strain sequencing project: providing services to taxonomists for standard genome sequencing and annotation.</title>
        <authorList>
            <consortium name="The Broad Institute Genomics Platform"/>
            <consortium name="The Broad Institute Genome Sequencing Center for Infectious Disease"/>
            <person name="Wu L."/>
            <person name="Ma J."/>
        </authorList>
    </citation>
    <scope>NUCLEOTIDE SEQUENCE [LARGE SCALE GENOMIC DNA]</scope>
    <source>
        <strain evidence="6 7">JCM 10977</strain>
    </source>
</reference>
<evidence type="ECO:0000256" key="3">
    <source>
        <dbReference type="ARBA" id="ARBA00022827"/>
    </source>
</evidence>
<keyword evidence="2" id="KW-0285">Flavoprotein</keyword>
<dbReference type="PANTHER" id="PTHR10961:SF7">
    <property type="entry name" value="FAD DEPENDENT OXIDOREDUCTASE DOMAIN-CONTAINING PROTEIN"/>
    <property type="match status" value="1"/>
</dbReference>
<dbReference type="InterPro" id="IPR036188">
    <property type="entry name" value="FAD/NAD-bd_sf"/>
</dbReference>
<dbReference type="InterPro" id="IPR045170">
    <property type="entry name" value="MTOX"/>
</dbReference>
<comment type="cofactor">
    <cofactor evidence="1">
        <name>FAD</name>
        <dbReference type="ChEBI" id="CHEBI:57692"/>
    </cofactor>
</comment>